<protein>
    <submittedName>
        <fullName evidence="5">Polysaccharide export protein Wza</fullName>
    </submittedName>
</protein>
<evidence type="ECO:0000313" key="6">
    <source>
        <dbReference type="Proteomes" id="UP000011910"/>
    </source>
</evidence>
<keyword evidence="2" id="KW-0472">Membrane</keyword>
<dbReference type="Pfam" id="PF10531">
    <property type="entry name" value="SLBB"/>
    <property type="match status" value="1"/>
</dbReference>
<sequence>MFVSSNYAGRLCLLLCVVTLLCSCVPSKKMIYFPDTNFNTEELTTIHNKAGSYKLQPQDIVSVRIKTLDTESSEYFNLQPNNSMLNVNQLSVYLNSYSIDSEGLIMLPEIGAVKVGGFTVAEAQDKIQEAVGVYLNKANIVVKLVSFKITVLGEVKHPGHFYIYNNQANVLEGLGMAGDLTDFGNRGNITLLRQTEQGVGAVLIDLKDPKLLSSEFFYLQPNDVLYVQPLRAKARRGNVGTFSTLSVLFGAVSTTILILNYLK</sequence>
<feature type="domain" description="Polysaccharide export protein N-terminal" evidence="3">
    <location>
        <begin position="50"/>
        <end position="144"/>
    </location>
</feature>
<dbReference type="PANTHER" id="PTHR33619">
    <property type="entry name" value="POLYSACCHARIDE EXPORT PROTEIN GFCE-RELATED"/>
    <property type="match status" value="1"/>
</dbReference>
<keyword evidence="2" id="KW-1133">Transmembrane helix</keyword>
<dbReference type="Gene3D" id="3.10.560.10">
    <property type="entry name" value="Outer membrane lipoprotein wza domain like"/>
    <property type="match status" value="1"/>
</dbReference>
<evidence type="ECO:0000313" key="5">
    <source>
        <dbReference type="EMBL" id="EMR03954.1"/>
    </source>
</evidence>
<evidence type="ECO:0000256" key="2">
    <source>
        <dbReference type="SAM" id="Phobius"/>
    </source>
</evidence>
<organism evidence="5 6">
    <name type="scientific">Cesiribacter andamanensis AMV16</name>
    <dbReference type="NCBI Taxonomy" id="1279009"/>
    <lineage>
        <taxon>Bacteria</taxon>
        <taxon>Pseudomonadati</taxon>
        <taxon>Bacteroidota</taxon>
        <taxon>Cytophagia</taxon>
        <taxon>Cytophagales</taxon>
        <taxon>Cesiribacteraceae</taxon>
        <taxon>Cesiribacter</taxon>
    </lineage>
</organism>
<dbReference type="GO" id="GO:0015159">
    <property type="term" value="F:polysaccharide transmembrane transporter activity"/>
    <property type="evidence" value="ECO:0007669"/>
    <property type="project" value="InterPro"/>
</dbReference>
<dbReference type="Pfam" id="PF02563">
    <property type="entry name" value="Poly_export"/>
    <property type="match status" value="1"/>
</dbReference>
<dbReference type="InterPro" id="IPR003715">
    <property type="entry name" value="Poly_export_N"/>
</dbReference>
<dbReference type="EMBL" id="AODQ01000014">
    <property type="protein sequence ID" value="EMR03954.1"/>
    <property type="molecule type" value="Genomic_DNA"/>
</dbReference>
<name>M7P009_9BACT</name>
<evidence type="ECO:0000259" key="3">
    <source>
        <dbReference type="Pfam" id="PF02563"/>
    </source>
</evidence>
<feature type="transmembrane region" description="Helical" evidence="2">
    <location>
        <begin position="239"/>
        <end position="262"/>
    </location>
</feature>
<proteinExistence type="predicted"/>
<keyword evidence="6" id="KW-1185">Reference proteome</keyword>
<evidence type="ECO:0000256" key="1">
    <source>
        <dbReference type="ARBA" id="ARBA00022729"/>
    </source>
</evidence>
<dbReference type="Proteomes" id="UP000011910">
    <property type="component" value="Unassembled WGS sequence"/>
</dbReference>
<dbReference type="RefSeq" id="WP_009194323.1">
    <property type="nucleotide sequence ID" value="NZ_AODQ01000014.1"/>
</dbReference>
<dbReference type="PANTHER" id="PTHR33619:SF3">
    <property type="entry name" value="POLYSACCHARIDE EXPORT PROTEIN GFCE-RELATED"/>
    <property type="match status" value="1"/>
</dbReference>
<keyword evidence="1" id="KW-0732">Signal</keyword>
<feature type="domain" description="Soluble ligand binding" evidence="4">
    <location>
        <begin position="148"/>
        <end position="197"/>
    </location>
</feature>
<dbReference type="InterPro" id="IPR019554">
    <property type="entry name" value="Soluble_ligand-bd"/>
</dbReference>
<gene>
    <name evidence="5" type="ORF">ADICEAN_00921</name>
</gene>
<dbReference type="AlphaFoldDB" id="M7P009"/>
<keyword evidence="2" id="KW-0812">Transmembrane</keyword>
<evidence type="ECO:0000259" key="4">
    <source>
        <dbReference type="Pfam" id="PF10531"/>
    </source>
</evidence>
<accession>M7P009</accession>
<dbReference type="STRING" id="1279009.ADICEAN_00921"/>
<reference evidence="5 6" key="1">
    <citation type="journal article" date="2013" name="Genome Announc.">
        <title>Draft Genome Sequence of Cesiribacter andamanensis Strain AMV16T, Isolated from a Soil Sample from a Mud Volcano in the Andaman Islands, India.</title>
        <authorList>
            <person name="Shivaji S."/>
            <person name="Ara S."/>
            <person name="Begum Z."/>
            <person name="Srinivas T.N."/>
            <person name="Singh A."/>
            <person name="Kumar Pinnaka A."/>
        </authorList>
    </citation>
    <scope>NUCLEOTIDE SEQUENCE [LARGE SCALE GENOMIC DNA]</scope>
    <source>
        <strain evidence="5 6">AMV16</strain>
    </source>
</reference>
<comment type="caution">
    <text evidence="5">The sequence shown here is derived from an EMBL/GenBank/DDBJ whole genome shotgun (WGS) entry which is preliminary data.</text>
</comment>
<dbReference type="InterPro" id="IPR049712">
    <property type="entry name" value="Poly_export"/>
</dbReference>
<dbReference type="eggNOG" id="COG1596">
    <property type="taxonomic scope" value="Bacteria"/>
</dbReference>